<dbReference type="InterPro" id="IPR032466">
    <property type="entry name" value="Metal_Hydrolase"/>
</dbReference>
<dbReference type="Proteomes" id="UP000177622">
    <property type="component" value="Unassembled WGS sequence"/>
</dbReference>
<protein>
    <recommendedName>
        <fullName evidence="1">Amidohydrolase-related domain-containing protein</fullName>
    </recommendedName>
</protein>
<dbReference type="RefSeq" id="XP_022487205.1">
    <property type="nucleotide sequence ID" value="XM_022632930.1"/>
</dbReference>
<name>A0A1F5LFN5_PENAI</name>
<dbReference type="EMBL" id="LXJU01000012">
    <property type="protein sequence ID" value="OGE51761.1"/>
    <property type="molecule type" value="Genomic_DNA"/>
</dbReference>
<keyword evidence="3" id="KW-1185">Reference proteome</keyword>
<dbReference type="GeneID" id="34577664"/>
<dbReference type="GO" id="GO:0016787">
    <property type="term" value="F:hydrolase activity"/>
    <property type="evidence" value="ECO:0007669"/>
    <property type="project" value="InterPro"/>
</dbReference>
<feature type="domain" description="Amidohydrolase-related" evidence="1">
    <location>
        <begin position="56"/>
        <end position="329"/>
    </location>
</feature>
<dbReference type="Pfam" id="PF04909">
    <property type="entry name" value="Amidohydro_2"/>
    <property type="match status" value="1"/>
</dbReference>
<evidence type="ECO:0000313" key="2">
    <source>
        <dbReference type="EMBL" id="OGE51761.1"/>
    </source>
</evidence>
<proteinExistence type="predicted"/>
<dbReference type="InterPro" id="IPR052358">
    <property type="entry name" value="Aro_Compnd_Degr_Hydrolases"/>
</dbReference>
<dbReference type="OrthoDB" id="2135488at2759"/>
<dbReference type="SUPFAM" id="SSF51556">
    <property type="entry name" value="Metallo-dependent hydrolases"/>
    <property type="match status" value="1"/>
</dbReference>
<comment type="caution">
    <text evidence="2">The sequence shown here is derived from an EMBL/GenBank/DDBJ whole genome shotgun (WGS) entry which is preliminary data.</text>
</comment>
<accession>A0A1F5LFN5</accession>
<dbReference type="Gene3D" id="3.20.20.140">
    <property type="entry name" value="Metal-dependent hydrolases"/>
    <property type="match status" value="1"/>
</dbReference>
<dbReference type="InterPro" id="IPR006680">
    <property type="entry name" value="Amidohydro-rel"/>
</dbReference>
<dbReference type="PANTHER" id="PTHR35563:SF2">
    <property type="entry name" value="BARREL METAL-DEPENDENT HYDROLASE, PUTATIVE (AFU_ORTHOLOGUE AFUA_1G16240)-RELATED"/>
    <property type="match status" value="1"/>
</dbReference>
<evidence type="ECO:0000313" key="3">
    <source>
        <dbReference type="Proteomes" id="UP000177622"/>
    </source>
</evidence>
<dbReference type="PANTHER" id="PTHR35563">
    <property type="entry name" value="BARREL METAL-DEPENDENT HYDROLASE, PUTATIVE (AFU_ORTHOLOGUE AFUA_1G16240)-RELATED"/>
    <property type="match status" value="1"/>
</dbReference>
<reference evidence="2 3" key="1">
    <citation type="journal article" date="2016" name="Sci. Rep.">
        <title>Penicillium arizonense, a new, genome sequenced fungal species, reveals a high chemical diversity in secreted metabolites.</title>
        <authorList>
            <person name="Grijseels S."/>
            <person name="Nielsen J.C."/>
            <person name="Randelovic M."/>
            <person name="Nielsen J."/>
            <person name="Nielsen K.F."/>
            <person name="Workman M."/>
            <person name="Frisvad J.C."/>
        </authorList>
    </citation>
    <scope>NUCLEOTIDE SEQUENCE [LARGE SCALE GENOMIC DNA]</scope>
    <source>
        <strain evidence="2 3">CBS 141311</strain>
    </source>
</reference>
<gene>
    <name evidence="2" type="ORF">PENARI_c012G06285</name>
</gene>
<dbReference type="AlphaFoldDB" id="A0A1F5LFN5"/>
<sequence length="330" mass="37297">MLQNGFCAFQAYVVNQLRSLVFYIVKVTVKKREALYSPGQRRSVSPLTRIPSGAWDSHMHVIDPVMYPLSDNAIYTPKAHTLDQALAFESSVNICNIVLVQPSIYGNDNSCLLEALRELGPERARGVVTFDVKSTPSSQLHDWHGMGVRGVRINLQSVGKSLSDNELESMLHRYADAIRPLNWVLQLYVPLHAMVILEAIAPQLHVRLCIDHFGHPLLPDQAVYAQARDPYTLPGFQSLVNLLAEGNTFVKLSAPYRISKMQDFSDLEPVATELLKVAGKSHVVFATDWPHTRFEEVDIKSWIEIVFNWCEEDPFLAERLFRGNAEDLWA</sequence>
<organism evidence="2 3">
    <name type="scientific">Penicillium arizonense</name>
    <dbReference type="NCBI Taxonomy" id="1835702"/>
    <lineage>
        <taxon>Eukaryota</taxon>
        <taxon>Fungi</taxon>
        <taxon>Dikarya</taxon>
        <taxon>Ascomycota</taxon>
        <taxon>Pezizomycotina</taxon>
        <taxon>Eurotiomycetes</taxon>
        <taxon>Eurotiomycetidae</taxon>
        <taxon>Eurotiales</taxon>
        <taxon>Aspergillaceae</taxon>
        <taxon>Penicillium</taxon>
    </lineage>
</organism>
<evidence type="ECO:0000259" key="1">
    <source>
        <dbReference type="Pfam" id="PF04909"/>
    </source>
</evidence>